<evidence type="ECO:0000256" key="1">
    <source>
        <dbReference type="SAM" id="MobiDB-lite"/>
    </source>
</evidence>
<organism evidence="2 3">
    <name type="scientific">Amanita thiersii Skay4041</name>
    <dbReference type="NCBI Taxonomy" id="703135"/>
    <lineage>
        <taxon>Eukaryota</taxon>
        <taxon>Fungi</taxon>
        <taxon>Dikarya</taxon>
        <taxon>Basidiomycota</taxon>
        <taxon>Agaricomycotina</taxon>
        <taxon>Agaricomycetes</taxon>
        <taxon>Agaricomycetidae</taxon>
        <taxon>Agaricales</taxon>
        <taxon>Pluteineae</taxon>
        <taxon>Amanitaceae</taxon>
        <taxon>Amanita</taxon>
    </lineage>
</organism>
<sequence>MHVPHPSQAGLDKTPPLLRQASRSSQYTSYLVKTRVYYGTAEHSDTRSSFGFVSLLPPLPASEPLELPPCLLLSSESDPEPDSSPIILSDTLFTCSPLSLFTTAESCTLSGPLNLPKLSHPNSPYVPWETSLRRQILRPLSPAEERSSNPFSPDLPHKAVCIPESLEQSFATRQEGGPILARIRRHIKNVFHFKRSLKSDSSRCISHSSIARCDLYPIHHTSLDHQRMAHTPSFDSTYSNSLGMWLADCQRKNTELGLMPKYHPSLEFALDQRSSEV</sequence>
<evidence type="ECO:0000313" key="3">
    <source>
        <dbReference type="Proteomes" id="UP000242287"/>
    </source>
</evidence>
<dbReference type="Proteomes" id="UP000242287">
    <property type="component" value="Unassembled WGS sequence"/>
</dbReference>
<dbReference type="OrthoDB" id="2690983at2759"/>
<dbReference type="AlphaFoldDB" id="A0A2A9P0M4"/>
<protein>
    <submittedName>
        <fullName evidence="2">Uncharacterized protein</fullName>
    </submittedName>
</protein>
<keyword evidence="3" id="KW-1185">Reference proteome</keyword>
<accession>A0A2A9P0M4</accession>
<dbReference type="EMBL" id="KZ301969">
    <property type="protein sequence ID" value="PFH54651.1"/>
    <property type="molecule type" value="Genomic_DNA"/>
</dbReference>
<feature type="region of interest" description="Disordered" evidence="1">
    <location>
        <begin position="1"/>
        <end position="22"/>
    </location>
</feature>
<gene>
    <name evidence="2" type="ORF">AMATHDRAFT_44474</name>
</gene>
<name>A0A2A9P0M4_9AGAR</name>
<reference evidence="2 3" key="1">
    <citation type="submission" date="2014-02" db="EMBL/GenBank/DDBJ databases">
        <title>Transposable element dynamics among asymbiotic and ectomycorrhizal Amanita fungi.</title>
        <authorList>
            <consortium name="DOE Joint Genome Institute"/>
            <person name="Hess J."/>
            <person name="Skrede I."/>
            <person name="Wolfe B."/>
            <person name="LaButti K."/>
            <person name="Ohm R.A."/>
            <person name="Grigoriev I.V."/>
            <person name="Pringle A."/>
        </authorList>
    </citation>
    <scope>NUCLEOTIDE SEQUENCE [LARGE SCALE GENOMIC DNA]</scope>
    <source>
        <strain evidence="2 3">SKay4041</strain>
    </source>
</reference>
<proteinExistence type="predicted"/>
<evidence type="ECO:0000313" key="2">
    <source>
        <dbReference type="EMBL" id="PFH54651.1"/>
    </source>
</evidence>